<dbReference type="FunFam" id="1.20.1640.10:FF:000024">
    <property type="entry name" value="Multifunctional fusion protein"/>
    <property type="match status" value="1"/>
</dbReference>
<proteinExistence type="inferred from homology"/>
<dbReference type="InterPro" id="IPR055344">
    <property type="entry name" value="SecD_SecF_C_bact"/>
</dbReference>
<feature type="domain" description="Protein export membrane protein SecD/SecF C-terminal" evidence="14">
    <location>
        <begin position="113"/>
        <end position="295"/>
    </location>
</feature>
<evidence type="ECO:0000256" key="12">
    <source>
        <dbReference type="ARBA" id="ARBA00065973"/>
    </source>
</evidence>
<evidence type="ECO:0000256" key="9">
    <source>
        <dbReference type="ARBA" id="ARBA00059018"/>
    </source>
</evidence>
<feature type="transmembrane region" description="Helical" evidence="13">
    <location>
        <begin position="138"/>
        <end position="155"/>
    </location>
</feature>
<evidence type="ECO:0000256" key="11">
    <source>
        <dbReference type="ARBA" id="ARBA00061053"/>
    </source>
</evidence>
<keyword evidence="4 13" id="KW-0812">Transmembrane</keyword>
<keyword evidence="2 13" id="KW-0813">Transport</keyword>
<dbReference type="RefSeq" id="WP_183732369.1">
    <property type="nucleotide sequence ID" value="NZ_JACHID010000009.1"/>
</dbReference>
<evidence type="ECO:0000259" key="14">
    <source>
        <dbReference type="Pfam" id="PF02355"/>
    </source>
</evidence>
<feature type="transmembrane region" description="Helical" evidence="13">
    <location>
        <begin position="268"/>
        <end position="294"/>
    </location>
</feature>
<protein>
    <recommendedName>
        <fullName evidence="13">Protein-export membrane protein SecF</fullName>
    </recommendedName>
</protein>
<evidence type="ECO:0000256" key="4">
    <source>
        <dbReference type="ARBA" id="ARBA00022692"/>
    </source>
</evidence>
<organism evidence="15 16">
    <name type="scientific">Desulfurispira natronophila</name>
    <dbReference type="NCBI Taxonomy" id="682562"/>
    <lineage>
        <taxon>Bacteria</taxon>
        <taxon>Pseudomonadati</taxon>
        <taxon>Chrysiogenota</taxon>
        <taxon>Chrysiogenia</taxon>
        <taxon>Chrysiogenales</taxon>
        <taxon>Chrysiogenaceae</taxon>
        <taxon>Desulfurispira</taxon>
    </lineage>
</organism>
<dbReference type="InterPro" id="IPR022813">
    <property type="entry name" value="SecD/SecF_arch_bac"/>
</dbReference>
<dbReference type="PANTHER" id="PTHR30081:SF8">
    <property type="entry name" value="PROTEIN TRANSLOCASE SUBUNIT SECF"/>
    <property type="match status" value="1"/>
</dbReference>
<keyword evidence="6 13" id="KW-1133">Transmembrane helix</keyword>
<name>A0A7W8DHA7_9BACT</name>
<evidence type="ECO:0000313" key="16">
    <source>
        <dbReference type="Proteomes" id="UP000528322"/>
    </source>
</evidence>
<dbReference type="AlphaFoldDB" id="A0A7W8DHA7"/>
<dbReference type="Proteomes" id="UP000528322">
    <property type="component" value="Unassembled WGS sequence"/>
</dbReference>
<dbReference type="PRINTS" id="PR01755">
    <property type="entry name" value="SECFTRNLCASE"/>
</dbReference>
<dbReference type="InterPro" id="IPR022645">
    <property type="entry name" value="SecD/SecF_bac"/>
</dbReference>
<dbReference type="GO" id="GO:0006605">
    <property type="term" value="P:protein targeting"/>
    <property type="evidence" value="ECO:0007669"/>
    <property type="project" value="UniProtKB-UniRule"/>
</dbReference>
<comment type="subunit">
    <text evidence="13">Forms a complex with SecD. Part of the essential Sec protein translocation apparatus which comprises SecA, SecYEG and auxiliary proteins SecDF. Other proteins may also be involved.</text>
</comment>
<dbReference type="Gene3D" id="1.20.1640.10">
    <property type="entry name" value="Multidrug efflux transporter AcrB transmembrane domain"/>
    <property type="match status" value="1"/>
</dbReference>
<evidence type="ECO:0000256" key="7">
    <source>
        <dbReference type="ARBA" id="ARBA00023010"/>
    </source>
</evidence>
<dbReference type="GO" id="GO:0005886">
    <property type="term" value="C:plasma membrane"/>
    <property type="evidence" value="ECO:0007669"/>
    <property type="project" value="UniProtKB-SubCell"/>
</dbReference>
<keyword evidence="16" id="KW-1185">Reference proteome</keyword>
<dbReference type="PANTHER" id="PTHR30081">
    <property type="entry name" value="PROTEIN-EXPORT MEMBRANE PROTEIN SEC"/>
    <property type="match status" value="1"/>
</dbReference>
<dbReference type="NCBIfam" id="TIGR00966">
    <property type="entry name" value="transloc_SecF"/>
    <property type="match status" value="1"/>
</dbReference>
<evidence type="ECO:0000256" key="1">
    <source>
        <dbReference type="ARBA" id="ARBA00004651"/>
    </source>
</evidence>
<dbReference type="GO" id="GO:0065002">
    <property type="term" value="P:intracellular protein transmembrane transport"/>
    <property type="evidence" value="ECO:0007669"/>
    <property type="project" value="UniProtKB-UniRule"/>
</dbReference>
<keyword evidence="7 13" id="KW-0811">Translocation</keyword>
<comment type="similarity">
    <text evidence="11">In the N-terminal section; belongs to the SecD/SecF family. SecD subfamily.</text>
</comment>
<comment type="subunit">
    <text evidence="12">Part of the essential Sec protein translocation apparatus which comprises SecA, SecYEG and auxiliary proteins SecDF-YajC and YidC.</text>
</comment>
<dbReference type="GO" id="GO:0015450">
    <property type="term" value="F:protein-transporting ATPase activity"/>
    <property type="evidence" value="ECO:0007669"/>
    <property type="project" value="InterPro"/>
</dbReference>
<keyword evidence="8 13" id="KW-0472">Membrane</keyword>
<dbReference type="InterPro" id="IPR022646">
    <property type="entry name" value="SecD/SecF_CS"/>
</dbReference>
<feature type="transmembrane region" description="Helical" evidence="13">
    <location>
        <begin position="244"/>
        <end position="262"/>
    </location>
</feature>
<feature type="transmembrane region" description="Helical" evidence="13">
    <location>
        <begin position="16"/>
        <end position="34"/>
    </location>
</feature>
<keyword evidence="3 13" id="KW-1003">Cell membrane</keyword>
<evidence type="ECO:0000256" key="13">
    <source>
        <dbReference type="HAMAP-Rule" id="MF_01464"/>
    </source>
</evidence>
<dbReference type="EMBL" id="JACHID010000009">
    <property type="protein sequence ID" value="MBB5022229.1"/>
    <property type="molecule type" value="Genomic_DNA"/>
</dbReference>
<comment type="similarity">
    <text evidence="10">In the C-terminal section; belongs to the SecD/SecF family. SecF subfamily.</text>
</comment>
<dbReference type="SUPFAM" id="SSF82866">
    <property type="entry name" value="Multidrug efflux transporter AcrB transmembrane domain"/>
    <property type="match status" value="1"/>
</dbReference>
<gene>
    <name evidence="13" type="primary">secF</name>
    <name evidence="15" type="ORF">HNR37_001561</name>
</gene>
<comment type="subcellular location">
    <subcellularLocation>
        <location evidence="1 13">Cell membrane</location>
        <topology evidence="1 13">Multi-pass membrane protein</topology>
    </subcellularLocation>
</comment>
<feature type="transmembrane region" description="Helical" evidence="13">
    <location>
        <begin position="189"/>
        <end position="210"/>
    </location>
</feature>
<comment type="similarity">
    <text evidence="13">Belongs to the SecD/SecF family. SecF subfamily.</text>
</comment>
<comment type="caution">
    <text evidence="15">The sequence shown here is derived from an EMBL/GenBank/DDBJ whole genome shotgun (WGS) entry which is preliminary data.</text>
</comment>
<sequence length="314" mass="34912">MRLRFHYIPFMRLRKYALIVSAVVLAISIISLGVRGLNFGIDFTGGALIQVEFHEVPAIEEIRSYLSEAGYGESTIQHFGSDRDILIRAPLDTDESDQAMAVISEIRQVLHSAYGDNLDIHRVETVGPRVGSELREQGMYAVLYALLAIVMYVWWRFELNFGIAAIIALVHDVIITLGIFSLAGETFSLPVLAAILTVIGYSLNDTIVVFDRVRENLYVPEGGEKRPIMEIVNTSITQTLSRTIITSGTTLAVVLVLFLFGGEVINGFAFALLVGVIVGTYSSIFVGSLLLVYWQPKYIEPHLKKLEQKEEEVV</sequence>
<dbReference type="Pfam" id="PF02355">
    <property type="entry name" value="SecD_SecF_C"/>
    <property type="match status" value="1"/>
</dbReference>
<evidence type="ECO:0000313" key="15">
    <source>
        <dbReference type="EMBL" id="MBB5022229.1"/>
    </source>
</evidence>
<dbReference type="GO" id="GO:0043952">
    <property type="term" value="P:protein transport by the Sec complex"/>
    <property type="evidence" value="ECO:0007669"/>
    <property type="project" value="UniProtKB-UniRule"/>
</dbReference>
<dbReference type="InterPro" id="IPR048634">
    <property type="entry name" value="SecD_SecF_C"/>
</dbReference>
<evidence type="ECO:0000256" key="8">
    <source>
        <dbReference type="ARBA" id="ARBA00023136"/>
    </source>
</evidence>
<accession>A0A7W8DHA7</accession>
<dbReference type="HAMAP" id="MF_01464_B">
    <property type="entry name" value="SecF_B"/>
    <property type="match status" value="1"/>
</dbReference>
<comment type="function">
    <text evidence="9 13">Part of the Sec protein translocase complex. Interacts with the SecYEG preprotein conducting channel. SecDF uses the proton motive force (PMF) to complete protein translocation after the ATP-dependent function of SecA.</text>
</comment>
<dbReference type="InterPro" id="IPR005665">
    <property type="entry name" value="SecF_bac"/>
</dbReference>
<keyword evidence="5 13" id="KW-0653">Protein transport</keyword>
<evidence type="ECO:0000256" key="5">
    <source>
        <dbReference type="ARBA" id="ARBA00022927"/>
    </source>
</evidence>
<evidence type="ECO:0000256" key="2">
    <source>
        <dbReference type="ARBA" id="ARBA00022448"/>
    </source>
</evidence>
<evidence type="ECO:0000256" key="10">
    <source>
        <dbReference type="ARBA" id="ARBA00060856"/>
    </source>
</evidence>
<dbReference type="NCBIfam" id="TIGR00916">
    <property type="entry name" value="2A0604s01"/>
    <property type="match status" value="1"/>
</dbReference>
<evidence type="ECO:0000256" key="6">
    <source>
        <dbReference type="ARBA" id="ARBA00022989"/>
    </source>
</evidence>
<feature type="transmembrane region" description="Helical" evidence="13">
    <location>
        <begin position="162"/>
        <end position="183"/>
    </location>
</feature>
<evidence type="ECO:0000256" key="3">
    <source>
        <dbReference type="ARBA" id="ARBA00022475"/>
    </source>
</evidence>
<reference evidence="15 16" key="1">
    <citation type="submission" date="2020-08" db="EMBL/GenBank/DDBJ databases">
        <title>Genomic Encyclopedia of Type Strains, Phase IV (KMG-IV): sequencing the most valuable type-strain genomes for metagenomic binning, comparative biology and taxonomic classification.</title>
        <authorList>
            <person name="Goeker M."/>
        </authorList>
    </citation>
    <scope>NUCLEOTIDE SEQUENCE [LARGE SCALE GENOMIC DNA]</scope>
    <source>
        <strain evidence="15 16">DSM 22071</strain>
    </source>
</reference>
<dbReference type="Pfam" id="PF07549">
    <property type="entry name" value="Sec_GG"/>
    <property type="match status" value="1"/>
</dbReference>